<evidence type="ECO:0000256" key="5">
    <source>
        <dbReference type="ARBA" id="ARBA00023315"/>
    </source>
</evidence>
<keyword evidence="3" id="KW-0808">Transferase</keyword>
<reference evidence="8 9" key="1">
    <citation type="submission" date="2017-08" db="EMBL/GenBank/DDBJ databases">
        <title>Lysobacter sylvestris genome.</title>
        <authorList>
            <person name="Zhang D.-C."/>
            <person name="Albuquerque L."/>
            <person name="Franca L."/>
            <person name="Froufe H.J.C."/>
            <person name="Barroso C."/>
            <person name="Egas C."/>
            <person name="Da Costa M."/>
            <person name="Margesin R."/>
        </authorList>
    </citation>
    <scope>NUCLEOTIDE SEQUENCE [LARGE SCALE GENOMIC DNA]</scope>
    <source>
        <strain evidence="8 9">AM20-91</strain>
    </source>
</reference>
<evidence type="ECO:0000256" key="2">
    <source>
        <dbReference type="ARBA" id="ARBA00019065"/>
    </source>
</evidence>
<gene>
    <name evidence="8" type="ORF">Lysil_2241</name>
</gene>
<dbReference type="RefSeq" id="WP_103075695.1">
    <property type="nucleotide sequence ID" value="NZ_NPZB01000002.1"/>
</dbReference>
<sequence>MAAADAKKTSPLNITPEALAEEAIGMQSKLGAGLETLREVGDYGYGTTEREEVWRDGKTVLYRFRPKKQALARTPILVCYALVNRPYMIDLQDDRSLVKGLLERGQDVYVIDWGYTDRSDCFLTLEDYIERFLGGAVDFLRDRHGVHGVNLLGVCQGGAFSLCYASLHPEKVRNLITMVTPVDFQTADNMLSNWTQGLDVDLFIDTLGNVPADLMNYSYLMLKPFRLNMQKYVGLVDILDNKKALEDFLRMEKWIFDSPDQAGEAFRQFIKQFYQGNGFVNGGITIGEREVDLGFIDMPVLNIYAEQDHLVPPDASKALKGLIGSEDYTELSFRGGHIGIYVSSRAQHEVPETIHTWLVRRSR</sequence>
<dbReference type="Gene3D" id="3.40.50.1820">
    <property type="entry name" value="alpha/beta hydrolase"/>
    <property type="match status" value="1"/>
</dbReference>
<dbReference type="Pfam" id="PF00561">
    <property type="entry name" value="Abhydrolase_1"/>
    <property type="match status" value="1"/>
</dbReference>
<dbReference type="PANTHER" id="PTHR36837">
    <property type="entry name" value="POLY(3-HYDROXYALKANOATE) POLYMERASE SUBUNIT PHAC"/>
    <property type="match status" value="1"/>
</dbReference>
<dbReference type="InterPro" id="IPR051321">
    <property type="entry name" value="PHA/PHB_synthase"/>
</dbReference>
<dbReference type="SUPFAM" id="SSF53474">
    <property type="entry name" value="alpha/beta-Hydrolases"/>
    <property type="match status" value="1"/>
</dbReference>
<dbReference type="PANTHER" id="PTHR36837:SF2">
    <property type="entry name" value="POLY(3-HYDROXYALKANOATE) POLYMERASE SUBUNIT PHAC"/>
    <property type="match status" value="1"/>
</dbReference>
<dbReference type="Proteomes" id="UP000236220">
    <property type="component" value="Unassembled WGS sequence"/>
</dbReference>
<evidence type="ECO:0000259" key="7">
    <source>
        <dbReference type="Pfam" id="PF00561"/>
    </source>
</evidence>
<dbReference type="UniPathway" id="UPA00917"/>
<evidence type="ECO:0000256" key="3">
    <source>
        <dbReference type="ARBA" id="ARBA00022679"/>
    </source>
</evidence>
<accession>A0A2K1PZ48</accession>
<evidence type="ECO:0000256" key="6">
    <source>
        <dbReference type="ARBA" id="ARBA00033356"/>
    </source>
</evidence>
<protein>
    <recommendedName>
        <fullName evidence="2">Poly(3-hydroxyalkanoate) polymerase subunit PhaC</fullName>
    </recommendedName>
    <alternativeName>
        <fullName evidence="6">PHB synthase subunit PhaC</fullName>
    </alternativeName>
</protein>
<dbReference type="GO" id="GO:0016746">
    <property type="term" value="F:acyltransferase activity"/>
    <property type="evidence" value="ECO:0007669"/>
    <property type="project" value="UniProtKB-KW"/>
</dbReference>
<dbReference type="InterPro" id="IPR029058">
    <property type="entry name" value="AB_hydrolase_fold"/>
</dbReference>
<keyword evidence="4" id="KW-0583">PHB biosynthesis</keyword>
<comment type="caution">
    <text evidence="8">The sequence shown here is derived from an EMBL/GenBank/DDBJ whole genome shotgun (WGS) entry which is preliminary data.</text>
</comment>
<dbReference type="EMBL" id="NPZB01000002">
    <property type="protein sequence ID" value="PNS08065.1"/>
    <property type="molecule type" value="Genomic_DNA"/>
</dbReference>
<evidence type="ECO:0000313" key="9">
    <source>
        <dbReference type="Proteomes" id="UP000236220"/>
    </source>
</evidence>
<dbReference type="OrthoDB" id="9767934at2"/>
<keyword evidence="9" id="KW-1185">Reference proteome</keyword>
<name>A0A2K1PZ48_9GAMM</name>
<dbReference type="InterPro" id="IPR010125">
    <property type="entry name" value="PHA_synth_III_C"/>
</dbReference>
<feature type="domain" description="AB hydrolase-1" evidence="7">
    <location>
        <begin position="75"/>
        <end position="340"/>
    </location>
</feature>
<proteinExistence type="predicted"/>
<dbReference type="AlphaFoldDB" id="A0A2K1PZ48"/>
<dbReference type="NCBIfam" id="TIGR01836">
    <property type="entry name" value="PHA_synth_III_C"/>
    <property type="match status" value="1"/>
</dbReference>
<evidence type="ECO:0000256" key="1">
    <source>
        <dbReference type="ARBA" id="ARBA00004683"/>
    </source>
</evidence>
<evidence type="ECO:0000256" key="4">
    <source>
        <dbReference type="ARBA" id="ARBA00022752"/>
    </source>
</evidence>
<dbReference type="GO" id="GO:0042619">
    <property type="term" value="P:poly-hydroxybutyrate biosynthetic process"/>
    <property type="evidence" value="ECO:0007669"/>
    <property type="project" value="UniProtKB-KW"/>
</dbReference>
<evidence type="ECO:0000313" key="8">
    <source>
        <dbReference type="EMBL" id="PNS08065.1"/>
    </source>
</evidence>
<organism evidence="8 9">
    <name type="scientific">Solilutibacter silvestris</name>
    <dbReference type="NCBI Taxonomy" id="1645665"/>
    <lineage>
        <taxon>Bacteria</taxon>
        <taxon>Pseudomonadati</taxon>
        <taxon>Pseudomonadota</taxon>
        <taxon>Gammaproteobacteria</taxon>
        <taxon>Lysobacterales</taxon>
        <taxon>Lysobacteraceae</taxon>
        <taxon>Solilutibacter</taxon>
    </lineage>
</organism>
<keyword evidence="5" id="KW-0012">Acyltransferase</keyword>
<comment type="pathway">
    <text evidence="1">Biopolymer metabolism; poly-(R)-3-hydroxybutanoate biosynthesis.</text>
</comment>
<dbReference type="InterPro" id="IPR000073">
    <property type="entry name" value="AB_hydrolase_1"/>
</dbReference>